<dbReference type="InterPro" id="IPR002678">
    <property type="entry name" value="DUF34/NIF3"/>
</dbReference>
<reference evidence="6 7" key="1">
    <citation type="submission" date="2017-08" db="EMBL/GenBank/DDBJ databases">
        <title>Reclassification of Bisgaard taxon 37 and 44.</title>
        <authorList>
            <person name="Christensen H."/>
        </authorList>
    </citation>
    <scope>NUCLEOTIDE SEQUENCE [LARGE SCALE GENOMIC DNA]</scope>
    <source>
        <strain evidence="6 7">111</strain>
    </source>
</reference>
<dbReference type="InterPro" id="IPR036069">
    <property type="entry name" value="DUF34/NIF3_sf"/>
</dbReference>
<comment type="similarity">
    <text evidence="1">Belongs to the GTP cyclohydrolase I type 2/NIF3 family.</text>
</comment>
<accession>A0A3A1YEV9</accession>
<feature type="binding site" evidence="5">
    <location>
        <position position="64"/>
    </location>
    <ligand>
        <name>a divalent metal cation</name>
        <dbReference type="ChEBI" id="CHEBI:60240"/>
        <label>2</label>
    </ligand>
</feature>
<gene>
    <name evidence="6" type="ORF">CKF58_05665</name>
</gene>
<evidence type="ECO:0000313" key="6">
    <source>
        <dbReference type="EMBL" id="RIY36773.1"/>
    </source>
</evidence>
<dbReference type="GO" id="GO:0046872">
    <property type="term" value="F:metal ion binding"/>
    <property type="evidence" value="ECO:0007669"/>
    <property type="project" value="UniProtKB-KW"/>
</dbReference>
<feature type="binding site" evidence="5">
    <location>
        <position position="63"/>
    </location>
    <ligand>
        <name>a divalent metal cation</name>
        <dbReference type="ChEBI" id="CHEBI:60240"/>
        <label>1</label>
    </ligand>
</feature>
<protein>
    <recommendedName>
        <fullName evidence="3">GTP cyclohydrolase 1 type 2 homolog</fullName>
    </recommendedName>
</protein>
<dbReference type="Proteomes" id="UP000265916">
    <property type="component" value="Unassembled WGS sequence"/>
</dbReference>
<evidence type="ECO:0000256" key="1">
    <source>
        <dbReference type="ARBA" id="ARBA00006964"/>
    </source>
</evidence>
<evidence type="ECO:0000256" key="2">
    <source>
        <dbReference type="ARBA" id="ARBA00011643"/>
    </source>
</evidence>
<dbReference type="EMBL" id="NRJG01000101">
    <property type="protein sequence ID" value="RIY36773.1"/>
    <property type="molecule type" value="Genomic_DNA"/>
</dbReference>
<keyword evidence="4 5" id="KW-0479">Metal-binding</keyword>
<sequence>MNNFALEQYLNQYLNSQDFQDYTVNGLQVQGKEQVQKIVTGVTASQELIDYAIAVKADAILVHHGYFWKGSDPRITGYHYQRIKKLISHDINLYAYHLPVDYHPEIGNNVALAHLFNLDNHVISGNIVICELSKPIKASDLYQTISQVLQVPILHVSKNCPEYITKVGICSGGGQNFIDQAFAKGCDAYISGEISEQTYHSAVEQGIHYFQCTHHASERYGIKLLGEKLAKELNLEVEFKDMHNPA</sequence>
<organism evidence="6 7">
    <name type="scientific">Psittacicella hinzii</name>
    <dbReference type="NCBI Taxonomy" id="2028575"/>
    <lineage>
        <taxon>Bacteria</taxon>
        <taxon>Pseudomonadati</taxon>
        <taxon>Pseudomonadota</taxon>
        <taxon>Gammaproteobacteria</taxon>
        <taxon>Pasteurellales</taxon>
        <taxon>Psittacicellaceae</taxon>
        <taxon>Psittacicella</taxon>
    </lineage>
</organism>
<dbReference type="PANTHER" id="PTHR13799:SF14">
    <property type="entry name" value="GTP CYCLOHYDROLASE 1 TYPE 2 HOMOLOG"/>
    <property type="match status" value="1"/>
</dbReference>
<proteinExistence type="inferred from homology"/>
<dbReference type="RefSeq" id="WP_119531842.1">
    <property type="nucleotide sequence ID" value="NZ_JBHSSP010000005.1"/>
</dbReference>
<evidence type="ECO:0000313" key="7">
    <source>
        <dbReference type="Proteomes" id="UP000265916"/>
    </source>
</evidence>
<keyword evidence="7" id="KW-1185">Reference proteome</keyword>
<dbReference type="Pfam" id="PF01784">
    <property type="entry name" value="DUF34_NIF3"/>
    <property type="match status" value="1"/>
</dbReference>
<dbReference type="Gene3D" id="3.40.1390.30">
    <property type="entry name" value="NIF3 (NGG1p interacting factor 3)-like"/>
    <property type="match status" value="2"/>
</dbReference>
<comment type="subunit">
    <text evidence="2">Homohexamer.</text>
</comment>
<dbReference type="PANTHER" id="PTHR13799">
    <property type="entry name" value="NGG1 INTERACTING FACTOR 3"/>
    <property type="match status" value="1"/>
</dbReference>
<dbReference type="FunFam" id="3.40.1390.30:FF:000001">
    <property type="entry name" value="GTP cyclohydrolase 1 type 2"/>
    <property type="match status" value="1"/>
</dbReference>
<feature type="binding site" evidence="5">
    <location>
        <position position="101"/>
    </location>
    <ligand>
        <name>a divalent metal cation</name>
        <dbReference type="ChEBI" id="CHEBI:60240"/>
        <label>1</label>
    </ligand>
</feature>
<dbReference type="OrthoDB" id="9800881at2"/>
<feature type="binding site" evidence="5">
    <location>
        <position position="218"/>
    </location>
    <ligand>
        <name>a divalent metal cation</name>
        <dbReference type="ChEBI" id="CHEBI:60240"/>
        <label>1</label>
    </ligand>
</feature>
<dbReference type="NCBIfam" id="TIGR00486">
    <property type="entry name" value="YbgI_SA1388"/>
    <property type="match status" value="1"/>
</dbReference>
<name>A0A3A1YEV9_9GAMM</name>
<evidence type="ECO:0000256" key="3">
    <source>
        <dbReference type="ARBA" id="ARBA00022112"/>
    </source>
</evidence>
<evidence type="ECO:0000256" key="5">
    <source>
        <dbReference type="PIRSR" id="PIRSR602678-1"/>
    </source>
</evidence>
<evidence type="ECO:0000256" key="4">
    <source>
        <dbReference type="ARBA" id="ARBA00022723"/>
    </source>
</evidence>
<comment type="caution">
    <text evidence="6">The sequence shown here is derived from an EMBL/GenBank/DDBJ whole genome shotgun (WGS) entry which is preliminary data.</text>
</comment>
<feature type="binding site" evidence="5">
    <location>
        <position position="214"/>
    </location>
    <ligand>
        <name>a divalent metal cation</name>
        <dbReference type="ChEBI" id="CHEBI:60240"/>
        <label>1</label>
    </ligand>
</feature>
<dbReference type="SUPFAM" id="SSF102705">
    <property type="entry name" value="NIF3 (NGG1p interacting factor 3)-like"/>
    <property type="match status" value="1"/>
</dbReference>
<dbReference type="GO" id="GO:0005737">
    <property type="term" value="C:cytoplasm"/>
    <property type="evidence" value="ECO:0007669"/>
    <property type="project" value="TreeGrafter"/>
</dbReference>
<dbReference type="AlphaFoldDB" id="A0A3A1YEV9"/>